<evidence type="ECO:0000313" key="2">
    <source>
        <dbReference type="EMBL" id="KAK3032605.1"/>
    </source>
</evidence>
<keyword evidence="3" id="KW-1185">Reference proteome</keyword>
<organism evidence="2 3">
    <name type="scientific">Escallonia herrerae</name>
    <dbReference type="NCBI Taxonomy" id="1293975"/>
    <lineage>
        <taxon>Eukaryota</taxon>
        <taxon>Viridiplantae</taxon>
        <taxon>Streptophyta</taxon>
        <taxon>Embryophyta</taxon>
        <taxon>Tracheophyta</taxon>
        <taxon>Spermatophyta</taxon>
        <taxon>Magnoliopsida</taxon>
        <taxon>eudicotyledons</taxon>
        <taxon>Gunneridae</taxon>
        <taxon>Pentapetalae</taxon>
        <taxon>asterids</taxon>
        <taxon>campanulids</taxon>
        <taxon>Escalloniales</taxon>
        <taxon>Escalloniaceae</taxon>
        <taxon>Escallonia</taxon>
    </lineage>
</organism>
<comment type="caution">
    <text evidence="2">The sequence shown here is derived from an EMBL/GenBank/DDBJ whole genome shotgun (WGS) entry which is preliminary data.</text>
</comment>
<dbReference type="EMBL" id="JAVXUP010000263">
    <property type="protein sequence ID" value="KAK3032605.1"/>
    <property type="molecule type" value="Genomic_DNA"/>
</dbReference>
<dbReference type="PANTHER" id="PTHR31973:SF187">
    <property type="entry name" value="MUTATOR TRANSPOSASE MUDRA PROTEIN"/>
    <property type="match status" value="1"/>
</dbReference>
<dbReference type="InterPro" id="IPR018289">
    <property type="entry name" value="MULE_transposase_dom"/>
</dbReference>
<evidence type="ECO:0000259" key="1">
    <source>
        <dbReference type="Pfam" id="PF10551"/>
    </source>
</evidence>
<dbReference type="AlphaFoldDB" id="A0AA88WXY9"/>
<reference evidence="2" key="1">
    <citation type="submission" date="2022-12" db="EMBL/GenBank/DDBJ databases">
        <title>Draft genome assemblies for two species of Escallonia (Escalloniales).</title>
        <authorList>
            <person name="Chanderbali A."/>
            <person name="Dervinis C."/>
            <person name="Anghel I."/>
            <person name="Soltis D."/>
            <person name="Soltis P."/>
            <person name="Zapata F."/>
        </authorList>
    </citation>
    <scope>NUCLEOTIDE SEQUENCE</scope>
    <source>
        <strain evidence="2">UCBG64.0493</strain>
        <tissue evidence="2">Leaf</tissue>
    </source>
</reference>
<dbReference type="PANTHER" id="PTHR31973">
    <property type="entry name" value="POLYPROTEIN, PUTATIVE-RELATED"/>
    <property type="match status" value="1"/>
</dbReference>
<dbReference type="Pfam" id="PF10551">
    <property type="entry name" value="MULE"/>
    <property type="match status" value="1"/>
</dbReference>
<sequence length="218" mass="24226">MEPTASRGGDGARRNGGDACRGLSRRDLDGVIPSQPWYEGLLSLFMVATGLMALRRCASRLAAIWRPSPDLAPVFKRVYVRFEAYKTGFLAGCRPFIGLDGCHLKGLYGGKLLSTMARDGNDNMFPVAVAVVEAETRDSWSWFLTKLIDDIGCSEGLVFISDRQKGLVESFEDLLPTTEHRVCMRHLHANLKKKWGGKEAKDHLWNAARAGTLNDFDY</sequence>
<protein>
    <recommendedName>
        <fullName evidence="1">MULE transposase domain-containing protein</fullName>
    </recommendedName>
</protein>
<accession>A0AA88WXY9</accession>
<evidence type="ECO:0000313" key="3">
    <source>
        <dbReference type="Proteomes" id="UP001188597"/>
    </source>
</evidence>
<name>A0AA88WXY9_9ASTE</name>
<dbReference type="Proteomes" id="UP001188597">
    <property type="component" value="Unassembled WGS sequence"/>
</dbReference>
<proteinExistence type="predicted"/>
<gene>
    <name evidence="2" type="ORF">RJ639_037369</name>
</gene>
<feature type="domain" description="MULE transposase" evidence="1">
    <location>
        <begin position="97"/>
        <end position="190"/>
    </location>
</feature>